<evidence type="ECO:0000259" key="2">
    <source>
        <dbReference type="PROSITE" id="PS50105"/>
    </source>
</evidence>
<feature type="compositionally biased region" description="Basic and acidic residues" evidence="1">
    <location>
        <begin position="34"/>
        <end position="57"/>
    </location>
</feature>
<dbReference type="CDD" id="cd09487">
    <property type="entry name" value="SAM_superfamily"/>
    <property type="match status" value="1"/>
</dbReference>
<evidence type="ECO:0000313" key="4">
    <source>
        <dbReference type="Proteomes" id="UP000187209"/>
    </source>
</evidence>
<reference evidence="3 4" key="1">
    <citation type="submission" date="2016-11" db="EMBL/GenBank/DDBJ databases">
        <title>The macronuclear genome of Stentor coeruleus: a giant cell with tiny introns.</title>
        <authorList>
            <person name="Slabodnick M."/>
            <person name="Ruby J.G."/>
            <person name="Reiff S.B."/>
            <person name="Swart E.C."/>
            <person name="Gosai S."/>
            <person name="Prabakaran S."/>
            <person name="Witkowska E."/>
            <person name="Larue G.E."/>
            <person name="Fisher S."/>
            <person name="Freeman R.M."/>
            <person name="Gunawardena J."/>
            <person name="Chu W."/>
            <person name="Stover N.A."/>
            <person name="Gregory B.D."/>
            <person name="Nowacki M."/>
            <person name="Derisi J."/>
            <person name="Roy S.W."/>
            <person name="Marshall W.F."/>
            <person name="Sood P."/>
        </authorList>
    </citation>
    <scope>NUCLEOTIDE SEQUENCE [LARGE SCALE GENOMIC DNA]</scope>
    <source>
        <strain evidence="3">WM001</strain>
    </source>
</reference>
<dbReference type="SUPFAM" id="SSF47769">
    <property type="entry name" value="SAM/Pointed domain"/>
    <property type="match status" value="1"/>
</dbReference>
<dbReference type="Pfam" id="PF00536">
    <property type="entry name" value="SAM_1"/>
    <property type="match status" value="1"/>
</dbReference>
<accession>A0A1R2CV72</accession>
<sequence length="360" mass="41528">MMKNLQVGILKKKNSPANDILQEEAKRMEEKLNELKEFMQKEKEKRDQGPKLKDPSRLKTNTSGKPIISNPDTISFPIKKTQDEVFQIKKTEYIPTSALLENPINNSSKQTQVFDFLCNCGMEKYYNFFIDNGIEDLETLLELTEPHLTSMNIPLGHRLKIMKKIKDLKTTTSNINLTKNPTDYPSYTTQSENESTTPSKTPENDSYTMFKESIEQFKNPINQTNNKKTSHFLEPVTEENLPKETKNLLYEGTWITNITQQPKTTEESSDIGSIKLKKEIKSCWSCYKVISEENLCKAYDKDFCSDTCVMIYYESRIVKCLCGNEFIKTEGFIINGIWVCSDLCGDTISKSKENYDYIDI</sequence>
<dbReference type="InterPro" id="IPR001660">
    <property type="entry name" value="SAM"/>
</dbReference>
<protein>
    <recommendedName>
        <fullName evidence="2">SAM domain-containing protein</fullName>
    </recommendedName>
</protein>
<dbReference type="AlphaFoldDB" id="A0A1R2CV72"/>
<feature type="region of interest" description="Disordered" evidence="1">
    <location>
        <begin position="1"/>
        <end position="20"/>
    </location>
</feature>
<dbReference type="Gene3D" id="1.10.150.50">
    <property type="entry name" value="Transcription Factor, Ets-1"/>
    <property type="match status" value="1"/>
</dbReference>
<organism evidence="3 4">
    <name type="scientific">Stentor coeruleus</name>
    <dbReference type="NCBI Taxonomy" id="5963"/>
    <lineage>
        <taxon>Eukaryota</taxon>
        <taxon>Sar</taxon>
        <taxon>Alveolata</taxon>
        <taxon>Ciliophora</taxon>
        <taxon>Postciliodesmatophora</taxon>
        <taxon>Heterotrichea</taxon>
        <taxon>Heterotrichida</taxon>
        <taxon>Stentoridae</taxon>
        <taxon>Stentor</taxon>
    </lineage>
</organism>
<dbReference type="Proteomes" id="UP000187209">
    <property type="component" value="Unassembled WGS sequence"/>
</dbReference>
<feature type="region of interest" description="Disordered" evidence="1">
    <location>
        <begin position="174"/>
        <end position="204"/>
    </location>
</feature>
<proteinExistence type="predicted"/>
<dbReference type="SMART" id="SM00454">
    <property type="entry name" value="SAM"/>
    <property type="match status" value="1"/>
</dbReference>
<dbReference type="PROSITE" id="PS50105">
    <property type="entry name" value="SAM_DOMAIN"/>
    <property type="match status" value="1"/>
</dbReference>
<dbReference type="InterPro" id="IPR013761">
    <property type="entry name" value="SAM/pointed_sf"/>
</dbReference>
<name>A0A1R2CV72_9CILI</name>
<evidence type="ECO:0000256" key="1">
    <source>
        <dbReference type="SAM" id="MobiDB-lite"/>
    </source>
</evidence>
<dbReference type="OrthoDB" id="313550at2759"/>
<dbReference type="EMBL" id="MPUH01000052">
    <property type="protein sequence ID" value="OMJ92917.1"/>
    <property type="molecule type" value="Genomic_DNA"/>
</dbReference>
<comment type="caution">
    <text evidence="3">The sequence shown here is derived from an EMBL/GenBank/DDBJ whole genome shotgun (WGS) entry which is preliminary data.</text>
</comment>
<keyword evidence="4" id="KW-1185">Reference proteome</keyword>
<gene>
    <name evidence="3" type="ORF">SteCoe_4259</name>
</gene>
<evidence type="ECO:0000313" key="3">
    <source>
        <dbReference type="EMBL" id="OMJ92917.1"/>
    </source>
</evidence>
<feature type="region of interest" description="Disordered" evidence="1">
    <location>
        <begin position="34"/>
        <end position="73"/>
    </location>
</feature>
<feature type="domain" description="SAM" evidence="2">
    <location>
        <begin position="108"/>
        <end position="171"/>
    </location>
</feature>